<sequence>MTPHFFRVNLPKLSAIARDSRFVNLFPVLLFLGAVSADKSLFPPFYC</sequence>
<organism evidence="1">
    <name type="scientific">uncultured Microcoleus sp</name>
    <dbReference type="NCBI Taxonomy" id="259945"/>
    <lineage>
        <taxon>Bacteria</taxon>
        <taxon>Bacillati</taxon>
        <taxon>Cyanobacteriota</taxon>
        <taxon>Cyanophyceae</taxon>
        <taxon>Oscillatoriophycideae</taxon>
        <taxon>Oscillatoriales</taxon>
        <taxon>Microcoleaceae</taxon>
        <taxon>Microcoleus</taxon>
        <taxon>environmental samples</taxon>
    </lineage>
</organism>
<reference evidence="1" key="1">
    <citation type="submission" date="2020-02" db="EMBL/GenBank/DDBJ databases">
        <authorList>
            <person name="Meier V. D."/>
        </authorList>
    </citation>
    <scope>NUCLEOTIDE SEQUENCE</scope>
    <source>
        <strain evidence="1">AVDCRST_MAG84</strain>
    </source>
</reference>
<gene>
    <name evidence="1" type="ORF">AVDCRST_MAG84-3090</name>
</gene>
<dbReference type="EMBL" id="CADCTZ010000592">
    <property type="protein sequence ID" value="CAA9355095.1"/>
    <property type="molecule type" value="Genomic_DNA"/>
</dbReference>
<proteinExistence type="predicted"/>
<dbReference type="AlphaFoldDB" id="A0A6J4MDX7"/>
<name>A0A6J4MDX7_9CYAN</name>
<evidence type="ECO:0000313" key="1">
    <source>
        <dbReference type="EMBL" id="CAA9355095.1"/>
    </source>
</evidence>
<protein>
    <submittedName>
        <fullName evidence="1">Uncharacterized protein</fullName>
    </submittedName>
</protein>
<accession>A0A6J4MDX7</accession>